<sequence>MAEYFINPFTSATKTHNYFRLSMSEEKNQLNSATHKSIENFIKYLKVPVLVESHLPGEHLLLELGGRARFSLVIFGDYRSYHLLSAGEKALLREFCARHSAGVISFLELSTNGQRIEFANFTVYGRQLVTKLAMSNASPIHHVAKAGVEYWTRNESNVECTLFKPTLSRLNPILRAENELGEQFAVALQLEERHVIFGAKPDQHWLIQIALLDAIAFLAPTIHSEDLERFVQIDIDDVFVGTSGSRLVVDDVQSLHILQDKLREHIADFYFTLGFSGYFFRHGDSSEIRGDEILVNNANKFHWFPHMWRHNHAHEFSAEFLVALMTQNRVFAQNVGVLANLSYAVSPQHSGVYPVYQPLYDAWATVWSVRVTSTEEYPHLRPASGRRAFVHGTVTVLPRQTCGLFTHTQFFHAYPDGIDHFLSNVFGGELFTSVLMNKFSIFMTHQQNFANDRLGAFTFLNLAKFVECWTNLRLRWTSPTNLAELYLKRFPQERTLLYTNPCDDARHRQTMPSNFNCTSLKLPNLLILGPQKTGTSALGLFLSLHPNISTNAPISDSFEELQFFGGPNYARGLQWYTEQFANAPSTTSVLFGKSANYFDNPKVPAAVHALLPNAKLIHMRAHNNSAALRYSAEQLFANDTIDDEGLNKLRRRCLWPGLYARHIDRWLDHFAPSQLLFVDGLRLRSEPYFVLSELFAKLQLPPLDGLHRLLRYSPEKGFYCTVLVDKTDAKNLQQQQKDHQRLRCLGRSKGRHYEPMSNKLRQHLETYLPENVRMYYQAWMEEQAQKLIDATTRAFTSQRMLPAAAPGFMPPVSVPVPTMIPPRGPFVNPMAMVRPPMMPPSMAGFFTPPVLPPGMLTAAASGAIPLPAVTSAIPAPSTVVNANGAMPQQFVQIDIDDVFVGTSGSRLVVDDVQSLHILQDKLREHIADFYFTLGFSGYFFRHGDSSEIRGDEILVYPVYQPLYDAWATVWSVRVTSTEEYPHLRPASGRRAFVHGTVTVLPRQTCGLFTHTQFFHAYPDGIDHFLSNVFGGELFTSVLMNKFSIFMTHQQNFANDRLGAFTFLNLAKFVECWTNLRLRWTSPTNLAELYLKRFPQERTLLYTNPCDDARHRQTMPSNFNCTSLKLPNLLILGPQKTGTSALGLFLSLHPNISTNAPISDSFEELQFFGGPNYARGLQWYAEQFANAPSTTSVLFGKSANYFDNPKVPAAVHALLPNAKLIVILSDPAQRAYSWFQHMRAHNNSAALRYSAEQLFANDTIDDEELNKLRRRCLWPGLYARHIDRWLDHFAPSQLLFVDGMRLRSEPYFVLSELFAKLQLPPLDGLHRLLRYSPEKGFYCAVSVDKTDAKNLQQQQRDHQRLRCLGRSKGRHYEPMSNKLRQHLETKMPKYYCDYCDAFLTHDSPSVRKTHNGGRKHKENVRMYYQAWMEEQAQKLIDATTRAFTSQRMLPAAAPGFMPPVSVPVPTMIPPRGPFVNPMAMVRPPMMPPSMAGFFTPPVLPPGMLTAAASGAIPLPVVTSAIPAPSTVVNANGAMPQQSPLRTAIKQQPDE</sequence>
<evidence type="ECO:0000256" key="19">
    <source>
        <dbReference type="ARBA" id="ARBA00023242"/>
    </source>
</evidence>
<feature type="disulfide bond" evidence="26">
    <location>
        <begin position="1338"/>
        <end position="1362"/>
    </location>
</feature>
<dbReference type="InterPro" id="IPR021930">
    <property type="entry name" value="Heparan_SO4_deacetylase_dom"/>
</dbReference>
<dbReference type="GO" id="GO:0030619">
    <property type="term" value="F:U1 snRNA binding"/>
    <property type="evidence" value="ECO:0007669"/>
    <property type="project" value="UniProtKB-UniRule"/>
</dbReference>
<evidence type="ECO:0000256" key="5">
    <source>
        <dbReference type="ARBA" id="ARBA00010420"/>
    </source>
</evidence>
<dbReference type="GO" id="GO:0000395">
    <property type="term" value="P:mRNA 5'-splice site recognition"/>
    <property type="evidence" value="ECO:0007669"/>
    <property type="project" value="UniProtKB-UniRule"/>
</dbReference>
<keyword evidence="20" id="KW-0511">Multifunctional enzyme</keyword>
<dbReference type="WBParaSite" id="GPLIN_000116000">
    <property type="protein sequence ID" value="GPLIN_000116000"/>
    <property type="gene ID" value="GPLIN_000116000"/>
</dbReference>
<evidence type="ECO:0000256" key="3">
    <source>
        <dbReference type="ARBA" id="ARBA00004841"/>
    </source>
</evidence>
<evidence type="ECO:0000256" key="26">
    <source>
        <dbReference type="PIRSR" id="PIRSR637359-3"/>
    </source>
</evidence>
<keyword evidence="14" id="KW-1133">Transmembrane helix</keyword>
<evidence type="ECO:0000256" key="20">
    <source>
        <dbReference type="ARBA" id="ARBA00023268"/>
    </source>
</evidence>
<feature type="compositionally biased region" description="Polar residues" evidence="27">
    <location>
        <begin position="1529"/>
        <end position="1539"/>
    </location>
</feature>
<dbReference type="UniPathway" id="UPA00862"/>
<dbReference type="SUPFAM" id="SSF57667">
    <property type="entry name" value="beta-beta-alpha zinc fingers"/>
    <property type="match status" value="1"/>
</dbReference>
<comment type="subunit">
    <text evidence="22">Component of the U1 snRNP. The U1 snRNP is composed of the U1 snRNA and the 7 core Sm proteins SNRPB, SNRPD1, SNRPD2, SNRPD3, SNRPE, SNRPF and SNRPG that assemble in a heptameric protein ring on the Sm site of the small nuclear RNA to form the core snRNP, and at least 3 U1 snRNP-specific proteins SNRNP70/U1-70K, SNRPA/U1-A and SNRPC/U1-C. SNRPC/U1-C interacts with U1 snRNA and the 5' splice-site region of the pre-mRNA. Interacts (via N-terminus) with TIA1 (via C-terminus); thereby promoting spliceosomal U1 snRNP recruitment to 5' splice sites.</text>
</comment>
<evidence type="ECO:0000256" key="24">
    <source>
        <dbReference type="PIRSR" id="PIRSR637359-1"/>
    </source>
</evidence>
<feature type="binding site" evidence="25">
    <location>
        <position position="1337"/>
    </location>
    <ligand>
        <name>3'-phosphoadenylyl sulfate</name>
        <dbReference type="ChEBI" id="CHEBI:58339"/>
    </ligand>
</feature>
<evidence type="ECO:0000256" key="14">
    <source>
        <dbReference type="ARBA" id="ARBA00022989"/>
    </source>
</evidence>
<comment type="similarity">
    <text evidence="23">Belongs to the U1 small nuclear ribonucleoprotein C family.</text>
</comment>
<comment type="function">
    <text evidence="23">Component of the spliceosomal U1 snRNP, which is essential for recognition of the pre-mRNA 5' splice-site and the subsequent assembly of the spliceosome. U1-C is directly involved in initial 5' splice-site recognition for both constitutive and regulated alternative splicing. The interaction with the 5' splice-site seems to precede base-pairing between the pre-mRNA and the U1 snRNA. Stimulates commitment or early (E) complex formation by stabilizing the base pairing of the 5' end of the U1 snRNA and the 5' splice-site region.</text>
</comment>
<evidence type="ECO:0000256" key="18">
    <source>
        <dbReference type="ARBA" id="ARBA00023180"/>
    </source>
</evidence>
<keyword evidence="13" id="KW-0735">Signal-anchor</keyword>
<dbReference type="Gene3D" id="3.30.160.60">
    <property type="entry name" value="Classic Zinc Finger"/>
    <property type="match status" value="1"/>
</dbReference>
<dbReference type="PANTHER" id="PTHR10605">
    <property type="entry name" value="HEPARAN SULFATE SULFOTRANSFERASE"/>
    <property type="match status" value="1"/>
</dbReference>
<dbReference type="InterPro" id="IPR017340">
    <property type="entry name" value="U1_snRNP-C"/>
</dbReference>
<evidence type="ECO:0000256" key="22">
    <source>
        <dbReference type="ARBA" id="ARBA00046357"/>
    </source>
</evidence>
<dbReference type="GO" id="GO:0000243">
    <property type="term" value="C:commitment complex"/>
    <property type="evidence" value="ECO:0007669"/>
    <property type="project" value="UniProtKB-UniRule"/>
</dbReference>
<evidence type="ECO:0000256" key="23">
    <source>
        <dbReference type="HAMAP-Rule" id="MF_03153"/>
    </source>
</evidence>
<dbReference type="GO" id="GO:0030210">
    <property type="term" value="P:heparin proteoglycan biosynthetic process"/>
    <property type="evidence" value="ECO:0007669"/>
    <property type="project" value="UniProtKB-UniPathway"/>
</dbReference>
<evidence type="ECO:0000259" key="28">
    <source>
        <dbReference type="PROSITE" id="PS50171"/>
    </source>
</evidence>
<evidence type="ECO:0000256" key="21">
    <source>
        <dbReference type="ARBA" id="ARBA00023274"/>
    </source>
</evidence>
<evidence type="ECO:0000256" key="12">
    <source>
        <dbReference type="ARBA" id="ARBA00022884"/>
    </source>
</evidence>
<dbReference type="GO" id="GO:0016787">
    <property type="term" value="F:hydrolase activity"/>
    <property type="evidence" value="ECO:0007669"/>
    <property type="project" value="UniProtKB-KW"/>
</dbReference>
<dbReference type="GO" id="GO:0015012">
    <property type="term" value="P:heparan sulfate proteoglycan biosynthetic process"/>
    <property type="evidence" value="ECO:0007669"/>
    <property type="project" value="UniProtKB-UniPathway"/>
</dbReference>
<keyword evidence="17 26" id="KW-1015">Disulfide bond</keyword>
<dbReference type="UniPathway" id="UPA00756"/>
<protein>
    <recommendedName>
        <fullName evidence="23">U1 small nuclear ribonucleoprotein C</fullName>
        <shortName evidence="23">U1 snRNP C</shortName>
        <shortName evidence="23">U1-C</shortName>
        <shortName evidence="23">U1C</shortName>
    </recommendedName>
</protein>
<feature type="active site" description="For sulfotransferase activity" evidence="24">
    <location>
        <position position="1135"/>
    </location>
</feature>
<dbReference type="InterPro" id="IPR037359">
    <property type="entry name" value="NST/OST"/>
</dbReference>
<dbReference type="GO" id="GO:0019213">
    <property type="term" value="F:deacetylase activity"/>
    <property type="evidence" value="ECO:0007669"/>
    <property type="project" value="TreeGrafter"/>
</dbReference>
<reference evidence="30" key="3">
    <citation type="submission" date="2016-06" db="UniProtKB">
        <authorList>
            <consortium name="WormBaseParasite"/>
        </authorList>
    </citation>
    <scope>IDENTIFICATION</scope>
</reference>
<evidence type="ECO:0000256" key="16">
    <source>
        <dbReference type="ARBA" id="ARBA00023136"/>
    </source>
</evidence>
<dbReference type="GO" id="GO:0000139">
    <property type="term" value="C:Golgi membrane"/>
    <property type="evidence" value="ECO:0007669"/>
    <property type="project" value="UniProtKB-SubCell"/>
</dbReference>
<evidence type="ECO:0000256" key="4">
    <source>
        <dbReference type="ARBA" id="ARBA00005093"/>
    </source>
</evidence>
<evidence type="ECO:0000313" key="30">
    <source>
        <dbReference type="WBParaSite" id="GPLIN_000116000"/>
    </source>
</evidence>
<evidence type="ECO:0000256" key="9">
    <source>
        <dbReference type="ARBA" id="ARBA00022771"/>
    </source>
</evidence>
<feature type="region of interest" description="Disordered" evidence="27">
    <location>
        <begin position="1529"/>
        <end position="1549"/>
    </location>
</feature>
<evidence type="ECO:0000256" key="15">
    <source>
        <dbReference type="ARBA" id="ARBA00023034"/>
    </source>
</evidence>
<dbReference type="Pfam" id="PF25119">
    <property type="entry name" value="HSNSD_N"/>
    <property type="match status" value="1"/>
</dbReference>
<evidence type="ECO:0000256" key="11">
    <source>
        <dbReference type="ARBA" id="ARBA00022833"/>
    </source>
</evidence>
<dbReference type="GO" id="GO:0003729">
    <property type="term" value="F:mRNA binding"/>
    <property type="evidence" value="ECO:0007669"/>
    <property type="project" value="UniProtKB-UniRule"/>
</dbReference>
<dbReference type="GO" id="GO:0030627">
    <property type="term" value="F:pre-mRNA 5'-splice site binding"/>
    <property type="evidence" value="ECO:0007669"/>
    <property type="project" value="InterPro"/>
</dbReference>
<evidence type="ECO:0000256" key="25">
    <source>
        <dbReference type="PIRSR" id="PIRSR637359-2"/>
    </source>
</evidence>
<keyword evidence="7" id="KW-0812">Transmembrane</keyword>
<keyword evidence="9 23" id="KW-0863">Zinc-finger</keyword>
<dbReference type="Pfam" id="PF12062">
    <property type="entry name" value="HSNSD-CE"/>
    <property type="match status" value="2"/>
</dbReference>
<dbReference type="InterPro" id="IPR036236">
    <property type="entry name" value="Znf_C2H2_sf"/>
</dbReference>
<feature type="binding site" evidence="25">
    <location>
        <begin position="1367"/>
        <end position="1371"/>
    </location>
    <ligand>
        <name>3'-phosphoadenylyl sulfate</name>
        <dbReference type="ChEBI" id="CHEBI:58339"/>
    </ligand>
</feature>
<dbReference type="InterPro" id="IPR000690">
    <property type="entry name" value="Matrin/U1-C_Znf_C2H2"/>
</dbReference>
<dbReference type="InterPro" id="IPR056793">
    <property type="entry name" value="HSNSD_N"/>
</dbReference>
<evidence type="ECO:0000256" key="1">
    <source>
        <dbReference type="ARBA" id="ARBA00004123"/>
    </source>
</evidence>
<dbReference type="GO" id="GO:0005685">
    <property type="term" value="C:U1 snRNP"/>
    <property type="evidence" value="ECO:0007669"/>
    <property type="project" value="UniProtKB-UniRule"/>
</dbReference>
<dbReference type="PROSITE" id="PS50171">
    <property type="entry name" value="ZF_MATRIN"/>
    <property type="match status" value="1"/>
</dbReference>
<keyword evidence="8 23" id="KW-0479">Metal-binding</keyword>
<dbReference type="Proteomes" id="UP000050741">
    <property type="component" value="Unassembled WGS sequence"/>
</dbReference>
<keyword evidence="19 23" id="KW-0539">Nucleus</keyword>
<comment type="pathway">
    <text evidence="4">Glycan metabolism; heparan sulfate biosynthesis.</text>
</comment>
<comment type="similarity">
    <text evidence="5">Belongs to the sulfotransferase 1 family. NDST subfamily.</text>
</comment>
<evidence type="ECO:0000256" key="2">
    <source>
        <dbReference type="ARBA" id="ARBA00004323"/>
    </source>
</evidence>
<dbReference type="GO" id="GO:0008270">
    <property type="term" value="F:zinc ion binding"/>
    <property type="evidence" value="ECO:0007669"/>
    <property type="project" value="UniProtKB-UniRule"/>
</dbReference>
<dbReference type="SMART" id="SM00451">
    <property type="entry name" value="ZnF_U1"/>
    <property type="match status" value="1"/>
</dbReference>
<feature type="domain" description="Matrin-type" evidence="28">
    <location>
        <begin position="1389"/>
        <end position="1421"/>
    </location>
</feature>
<keyword evidence="6" id="KW-0808">Transferase</keyword>
<evidence type="ECO:0000256" key="13">
    <source>
        <dbReference type="ARBA" id="ARBA00022968"/>
    </source>
</evidence>
<dbReference type="GO" id="GO:0071004">
    <property type="term" value="C:U2-type prespliceosome"/>
    <property type="evidence" value="ECO:0007669"/>
    <property type="project" value="UniProtKB-UniRule"/>
</dbReference>
<comment type="subunit">
    <text evidence="23">U1 snRNP is composed of the 7 core Sm proteins B/B', D1, D2, D3, E, F and G that assemble in a heptameric protein ring on the Sm site of the small nuclear RNA to form the core snRNP, and at least 3 U1 snRNP-specific proteins U1-70K, U1-A and U1-C. U1-C interacts with U1 snRNA and the 5' splice-site region of the pre-mRNA.</text>
</comment>
<feature type="binding site" evidence="25">
    <location>
        <position position="1232"/>
    </location>
    <ligand>
        <name>3'-phosphoadenylyl sulfate</name>
        <dbReference type="ChEBI" id="CHEBI:58339"/>
    </ligand>
</feature>
<keyword evidence="11 23" id="KW-0862">Zinc</keyword>
<keyword evidence="10" id="KW-0378">Hydrolase</keyword>
<dbReference type="SUPFAM" id="SSF52540">
    <property type="entry name" value="P-loop containing nucleoside triphosphate hydrolases"/>
    <property type="match status" value="2"/>
</dbReference>
<keyword evidence="29" id="KW-1185">Reference proteome</keyword>
<dbReference type="GO" id="GO:0015016">
    <property type="term" value="F:heparan sulfate N-sulfotransferase activity"/>
    <property type="evidence" value="ECO:0007669"/>
    <property type="project" value="InterPro"/>
</dbReference>
<dbReference type="FunFam" id="3.30.160.60:FF:000059">
    <property type="entry name" value="U1 small nuclear ribonucleoprotein C"/>
    <property type="match status" value="1"/>
</dbReference>
<comment type="subcellular location">
    <subcellularLocation>
        <location evidence="2">Golgi apparatus membrane</location>
        <topology evidence="2">Single-pass type II membrane protein</topology>
    </subcellularLocation>
    <subcellularLocation>
        <location evidence="1 23">Nucleus</location>
    </subcellularLocation>
</comment>
<keyword evidence="18" id="KW-0325">Glycoprotein</keyword>
<evidence type="ECO:0000256" key="17">
    <source>
        <dbReference type="ARBA" id="ARBA00023157"/>
    </source>
</evidence>
<reference evidence="29" key="2">
    <citation type="submission" date="2014-05" db="EMBL/GenBank/DDBJ databases">
        <title>The genome and life-stage specific transcriptomes of Globodera pallida elucidate key aspects of plant parasitism by a cyst nematode.</title>
        <authorList>
            <person name="Cotton J.A."/>
            <person name="Lilley C.J."/>
            <person name="Jones L.M."/>
            <person name="Kikuchi T."/>
            <person name="Reid A.J."/>
            <person name="Thorpe P."/>
            <person name="Tsai I.J."/>
            <person name="Beasley H."/>
            <person name="Blok V."/>
            <person name="Cock P.J.A."/>
            <person name="Van den Akker S.E."/>
            <person name="Holroyd N."/>
            <person name="Hunt M."/>
            <person name="Mantelin S."/>
            <person name="Naghra H."/>
            <person name="Pain A."/>
            <person name="Palomares-Rius J.E."/>
            <person name="Zarowiecki M."/>
            <person name="Berriman M."/>
            <person name="Jones J.T."/>
            <person name="Urwin P.E."/>
        </authorList>
    </citation>
    <scope>NUCLEOTIDE SEQUENCE [LARGE SCALE GENOMIC DNA]</scope>
    <source>
        <strain evidence="29">Lindley</strain>
    </source>
</reference>
<comment type="pathway">
    <text evidence="3">Glycan metabolism; heparin biosynthesis.</text>
</comment>
<accession>A0A183BKM9</accession>
<dbReference type="InterPro" id="IPR000863">
    <property type="entry name" value="Sulfotransferase_dom"/>
</dbReference>
<dbReference type="HAMAP" id="MF_03153">
    <property type="entry name" value="U1_C"/>
    <property type="match status" value="1"/>
</dbReference>
<dbReference type="Gene3D" id="3.40.50.300">
    <property type="entry name" value="P-loop containing nucleotide triphosphate hydrolases"/>
    <property type="match status" value="2"/>
</dbReference>
<proteinExistence type="inferred from homology"/>
<evidence type="ECO:0000256" key="10">
    <source>
        <dbReference type="ARBA" id="ARBA00022801"/>
    </source>
</evidence>
<evidence type="ECO:0000256" key="7">
    <source>
        <dbReference type="ARBA" id="ARBA00022692"/>
    </source>
</evidence>
<name>A0A183BKM9_GLOPA</name>
<evidence type="ECO:0000256" key="6">
    <source>
        <dbReference type="ARBA" id="ARBA00022679"/>
    </source>
</evidence>
<keyword evidence="16" id="KW-0472">Membrane</keyword>
<evidence type="ECO:0000256" key="8">
    <source>
        <dbReference type="ARBA" id="ARBA00022723"/>
    </source>
</evidence>
<evidence type="ECO:0000313" key="29">
    <source>
        <dbReference type="Proteomes" id="UP000050741"/>
    </source>
</evidence>
<keyword evidence="12 23" id="KW-0694">RNA-binding</keyword>
<dbReference type="PANTHER" id="PTHR10605:SF56">
    <property type="entry name" value="BIFUNCTIONAL HEPARAN SULFATE N-DEACETYLASE_N-SULFOTRANSFERASE"/>
    <property type="match status" value="1"/>
</dbReference>
<dbReference type="InterPro" id="IPR003604">
    <property type="entry name" value="Matrin/U1-like-C_Znf_C2H2"/>
</dbReference>
<dbReference type="InterPro" id="IPR027417">
    <property type="entry name" value="P-loop_NTPase"/>
</dbReference>
<reference evidence="29" key="1">
    <citation type="submission" date="2013-12" db="EMBL/GenBank/DDBJ databases">
        <authorList>
            <person name="Aslett M."/>
        </authorList>
    </citation>
    <scope>NUCLEOTIDE SEQUENCE [LARGE SCALE GENOMIC DNA]</scope>
    <source>
        <strain evidence="29">Lindley</strain>
    </source>
</reference>
<dbReference type="GO" id="GO:0000387">
    <property type="term" value="P:spliceosomal snRNP assembly"/>
    <property type="evidence" value="ECO:0007669"/>
    <property type="project" value="UniProtKB-UniRule"/>
</dbReference>
<dbReference type="Pfam" id="PF00685">
    <property type="entry name" value="Sulfotransfer_1"/>
    <property type="match status" value="2"/>
</dbReference>
<organism evidence="29 30">
    <name type="scientific">Globodera pallida</name>
    <name type="common">Potato cyst nematode worm</name>
    <name type="synonym">Heterodera pallida</name>
    <dbReference type="NCBI Taxonomy" id="36090"/>
    <lineage>
        <taxon>Eukaryota</taxon>
        <taxon>Metazoa</taxon>
        <taxon>Ecdysozoa</taxon>
        <taxon>Nematoda</taxon>
        <taxon>Chromadorea</taxon>
        <taxon>Rhabditida</taxon>
        <taxon>Tylenchina</taxon>
        <taxon>Tylenchomorpha</taxon>
        <taxon>Tylenchoidea</taxon>
        <taxon>Heteroderidae</taxon>
        <taxon>Heteroderinae</taxon>
        <taxon>Globodera</taxon>
    </lineage>
</organism>
<keyword evidence="15" id="KW-0333">Golgi apparatus</keyword>
<keyword evidence="21 23" id="KW-0687">Ribonucleoprotein</keyword>
<evidence type="ECO:0000256" key="27">
    <source>
        <dbReference type="SAM" id="MobiDB-lite"/>
    </source>
</evidence>